<dbReference type="EMBL" id="JAHWDF010000003">
    <property type="protein sequence ID" value="MBW2960890.1"/>
    <property type="molecule type" value="Genomic_DNA"/>
</dbReference>
<keyword evidence="3" id="KW-0560">Oxidoreductase</keyword>
<dbReference type="RefSeq" id="WP_219039178.1">
    <property type="nucleotide sequence ID" value="NZ_JAHWDF010000003.1"/>
</dbReference>
<sequence>MKTLLENLNWRYATKRFDENKKINKKDLSDLKEAIRLSASSYGLQPYKFIVVEDQTVKEKLRAAAYNQPQLTEASQVIILASYTEVKEEYIQNFMKDVAETRGLKVSDLEGYANMIKGASMTLPKDQQAVWTAKQAYIALGFLLTAAATLKIDSCPMEGFNAEEFDEILGLKEKGLTTAVIAPVGYRSEEDATQNQKKVRKSNEDLFINI</sequence>
<comment type="caution">
    <text evidence="5">The sequence shown here is derived from an EMBL/GenBank/DDBJ whole genome shotgun (WGS) entry which is preliminary data.</text>
</comment>
<dbReference type="InterPro" id="IPR033878">
    <property type="entry name" value="NfsB-like"/>
</dbReference>
<dbReference type="PANTHER" id="PTHR43673:SF10">
    <property type="entry name" value="NADH DEHYDROGENASE_NAD(P)H NITROREDUCTASE XCC3605-RELATED"/>
    <property type="match status" value="1"/>
</dbReference>
<dbReference type="InterPro" id="IPR029479">
    <property type="entry name" value="Nitroreductase"/>
</dbReference>
<evidence type="ECO:0000256" key="1">
    <source>
        <dbReference type="ARBA" id="ARBA00007118"/>
    </source>
</evidence>
<feature type="domain" description="Nitroreductase" evidence="4">
    <location>
        <begin position="9"/>
        <end position="186"/>
    </location>
</feature>
<dbReference type="Pfam" id="PF00881">
    <property type="entry name" value="Nitroreductase"/>
    <property type="match status" value="1"/>
</dbReference>
<gene>
    <name evidence="5" type="ORF">KW502_03640</name>
</gene>
<dbReference type="Proteomes" id="UP000719267">
    <property type="component" value="Unassembled WGS sequence"/>
</dbReference>
<keyword evidence="6" id="KW-1185">Reference proteome</keyword>
<accession>A0ABS6VZ82</accession>
<name>A0ABS6VZ82_9FLAO</name>
<evidence type="ECO:0000313" key="6">
    <source>
        <dbReference type="Proteomes" id="UP000719267"/>
    </source>
</evidence>
<dbReference type="CDD" id="cd02149">
    <property type="entry name" value="NfsB-like"/>
    <property type="match status" value="1"/>
</dbReference>
<evidence type="ECO:0000256" key="2">
    <source>
        <dbReference type="ARBA" id="ARBA00022857"/>
    </source>
</evidence>
<evidence type="ECO:0000313" key="5">
    <source>
        <dbReference type="EMBL" id="MBW2960890.1"/>
    </source>
</evidence>
<dbReference type="PANTHER" id="PTHR43673">
    <property type="entry name" value="NAD(P)H NITROREDUCTASE YDGI-RELATED"/>
    <property type="match status" value="1"/>
</dbReference>
<evidence type="ECO:0000259" key="4">
    <source>
        <dbReference type="Pfam" id="PF00881"/>
    </source>
</evidence>
<evidence type="ECO:0000256" key="3">
    <source>
        <dbReference type="ARBA" id="ARBA00023002"/>
    </source>
</evidence>
<reference evidence="5 6" key="1">
    <citation type="submission" date="2021-07" db="EMBL/GenBank/DDBJ databases">
        <title>Mesonia aestuariivivens sp. nov., isolated from a tidal flat.</title>
        <authorList>
            <person name="Kim Y.-O."/>
            <person name="Yoon J.-H."/>
        </authorList>
    </citation>
    <scope>NUCLEOTIDE SEQUENCE [LARGE SCALE GENOMIC DNA]</scope>
    <source>
        <strain evidence="5 6">JHPTF-M18</strain>
    </source>
</reference>
<proteinExistence type="inferred from homology"/>
<keyword evidence="2" id="KW-0521">NADP</keyword>
<comment type="similarity">
    <text evidence="1">Belongs to the nitroreductase family.</text>
</comment>
<protein>
    <submittedName>
        <fullName evidence="5">NAD(P)H-dependent oxidoreductase</fullName>
    </submittedName>
</protein>
<organism evidence="5 6">
    <name type="scientific">Mesonia aestuariivivens</name>
    <dbReference type="NCBI Taxonomy" id="2796128"/>
    <lineage>
        <taxon>Bacteria</taxon>
        <taxon>Pseudomonadati</taxon>
        <taxon>Bacteroidota</taxon>
        <taxon>Flavobacteriia</taxon>
        <taxon>Flavobacteriales</taxon>
        <taxon>Flavobacteriaceae</taxon>
        <taxon>Mesonia</taxon>
    </lineage>
</organism>